<dbReference type="Gene3D" id="2.40.10.10">
    <property type="entry name" value="Trypsin-like serine proteases"/>
    <property type="match status" value="2"/>
</dbReference>
<dbReference type="RefSeq" id="WP_199033855.1">
    <property type="nucleotide sequence ID" value="NZ_JAELXS010000001.1"/>
</dbReference>
<protein>
    <submittedName>
        <fullName evidence="2">Uncharacterized protein</fullName>
    </submittedName>
</protein>
<evidence type="ECO:0000313" key="3">
    <source>
        <dbReference type="Proteomes" id="UP000640426"/>
    </source>
</evidence>
<dbReference type="SUPFAM" id="SSF50494">
    <property type="entry name" value="Trypsin-like serine proteases"/>
    <property type="match status" value="1"/>
</dbReference>
<reference evidence="3" key="1">
    <citation type="submission" date="2020-12" db="EMBL/GenBank/DDBJ databases">
        <title>Hymenobacter sp.</title>
        <authorList>
            <person name="Kim M.K."/>
        </authorList>
    </citation>
    <scope>NUCLEOTIDE SEQUENCE [LARGE SCALE GENOMIC DNA]</scope>
    <source>
        <strain evidence="3">BT553</strain>
    </source>
</reference>
<dbReference type="InterPro" id="IPR009003">
    <property type="entry name" value="Peptidase_S1_PA"/>
</dbReference>
<gene>
    <name evidence="2" type="ORF">JAO74_00180</name>
</gene>
<feature type="compositionally biased region" description="Gly residues" evidence="1">
    <location>
        <begin position="418"/>
        <end position="430"/>
    </location>
</feature>
<sequence>MALWLSAFPASAQIVAPVHVQTVNEAMAQDAAAYAARHGVPLDEAVRRLRAEADTVATADALAIEFADRIVGIAIEHDPAFRLIVRLTGTDPVPSRIVPAGGMTVPVIFRPGLPATHAQLVAAISAYQAGIRGALSTPPGIGVDPRTGELVVFVSRRDADRDGPATLQARFAAMTGVPVRVRVVDRPELDMADPVIAGGARVVGISPVDGRRYLCTAGFTVTDGTRVGIATAAHCPDTLGYVDPAGGPEIPMPMVGQWGWGYQDVQVNLSPGAVSPLFYADTAKTLARPVTGQRRLANTRAGETVCHRGERTGYSCAEVELTDFAPAGDLCGGACLPTWITVGGPTCKNGDSGAPVFAGTVAFGLVKGGTYRADGSCAFYFYMSTDYLPEGWSLVRAVLPAAADPDPSPPPASLPSGEGRGPPGAVGWEG</sequence>
<evidence type="ECO:0000256" key="1">
    <source>
        <dbReference type="SAM" id="MobiDB-lite"/>
    </source>
</evidence>
<feature type="region of interest" description="Disordered" evidence="1">
    <location>
        <begin position="403"/>
        <end position="430"/>
    </location>
</feature>
<comment type="caution">
    <text evidence="2">The sequence shown here is derived from an EMBL/GenBank/DDBJ whole genome shotgun (WGS) entry which is preliminary data.</text>
</comment>
<keyword evidence="3" id="KW-1185">Reference proteome</keyword>
<proteinExistence type="predicted"/>
<dbReference type="Proteomes" id="UP000640426">
    <property type="component" value="Unassembled WGS sequence"/>
</dbReference>
<dbReference type="EMBL" id="JAELXS010000001">
    <property type="protein sequence ID" value="MBJ6120197.1"/>
    <property type="molecule type" value="Genomic_DNA"/>
</dbReference>
<name>A0ABS0XJI4_9SPHN</name>
<accession>A0ABS0XJI4</accession>
<evidence type="ECO:0000313" key="2">
    <source>
        <dbReference type="EMBL" id="MBJ6120197.1"/>
    </source>
</evidence>
<dbReference type="InterPro" id="IPR043504">
    <property type="entry name" value="Peptidase_S1_PA_chymotrypsin"/>
</dbReference>
<organism evidence="2 3">
    <name type="scientific">Sphingomonas mollis</name>
    <dbReference type="NCBI Taxonomy" id="2795726"/>
    <lineage>
        <taxon>Bacteria</taxon>
        <taxon>Pseudomonadati</taxon>
        <taxon>Pseudomonadota</taxon>
        <taxon>Alphaproteobacteria</taxon>
        <taxon>Sphingomonadales</taxon>
        <taxon>Sphingomonadaceae</taxon>
        <taxon>Sphingomonas</taxon>
    </lineage>
</organism>